<dbReference type="SUPFAM" id="SSF50475">
    <property type="entry name" value="FMN-binding split barrel"/>
    <property type="match status" value="1"/>
</dbReference>
<proteinExistence type="inferred from homology"/>
<reference evidence="6 7" key="1">
    <citation type="submission" date="2024-01" db="EMBL/GenBank/DDBJ databases">
        <title>A draft genome for a cacao thread blight-causing isolate of Paramarasmius palmivorus.</title>
        <authorList>
            <person name="Baruah I.K."/>
            <person name="Bukari Y."/>
            <person name="Amoako-Attah I."/>
            <person name="Meinhardt L.W."/>
            <person name="Bailey B.A."/>
            <person name="Cohen S.P."/>
        </authorList>
    </citation>
    <scope>NUCLEOTIDE SEQUENCE [LARGE SCALE GENOMIC DNA]</scope>
    <source>
        <strain evidence="6 7">GH-12</strain>
    </source>
</reference>
<feature type="domain" description="Flavin reductase like" evidence="5">
    <location>
        <begin position="80"/>
        <end position="244"/>
    </location>
</feature>
<evidence type="ECO:0000256" key="2">
    <source>
        <dbReference type="ARBA" id="ARBA00022630"/>
    </source>
</evidence>
<comment type="similarity">
    <text evidence="4">Belongs to the flavoredoxin family.</text>
</comment>
<dbReference type="Pfam" id="PF01613">
    <property type="entry name" value="Flavin_Reduct"/>
    <property type="match status" value="1"/>
</dbReference>
<sequence>MSRTLVRTCARRFSSSSYRFNSTLRPKFDPEKSFGFTQSPDSTWKLGAGASWNSEHEEKPRKTWVMKDTSSRDTYRLLTSVIIPRPIAFVSTLAADGTPNLAPFSSNNGTLDSYFSMVSHTPPLLSVSFQLPKNRPKDTRENILSTKEFTVNIISEHFVQAANACSVEAPASVDEWIVSGLTMEPSRAVKPPCVKESLVSMECELHFHHDIATLDTQELTHTLVLGLIKQVHVRESVLSEDGLQADPAQLRPIARMGGLSYSRLTEGFDIPRVSWKASQEEIHKLSKEKKS</sequence>
<comment type="cofactor">
    <cofactor evidence="1">
        <name>FMN</name>
        <dbReference type="ChEBI" id="CHEBI:58210"/>
    </cofactor>
</comment>
<dbReference type="SMART" id="SM00903">
    <property type="entry name" value="Flavin_Reduct"/>
    <property type="match status" value="1"/>
</dbReference>
<keyword evidence="2" id="KW-0285">Flavoprotein</keyword>
<evidence type="ECO:0000256" key="1">
    <source>
        <dbReference type="ARBA" id="ARBA00001917"/>
    </source>
</evidence>
<dbReference type="Gene3D" id="2.30.110.10">
    <property type="entry name" value="Electron Transport, Fmn-binding Protein, Chain A"/>
    <property type="match status" value="1"/>
</dbReference>
<evidence type="ECO:0000256" key="4">
    <source>
        <dbReference type="ARBA" id="ARBA00038054"/>
    </source>
</evidence>
<evidence type="ECO:0000313" key="6">
    <source>
        <dbReference type="EMBL" id="KAK7053350.1"/>
    </source>
</evidence>
<comment type="caution">
    <text evidence="6">The sequence shown here is derived from an EMBL/GenBank/DDBJ whole genome shotgun (WGS) entry which is preliminary data.</text>
</comment>
<accession>A0AAW0DQF9</accession>
<dbReference type="EMBL" id="JAYKXP010000010">
    <property type="protein sequence ID" value="KAK7053350.1"/>
    <property type="molecule type" value="Genomic_DNA"/>
</dbReference>
<dbReference type="InterPro" id="IPR012349">
    <property type="entry name" value="Split_barrel_FMN-bd"/>
</dbReference>
<dbReference type="InterPro" id="IPR002563">
    <property type="entry name" value="Flavin_Rdtase-like_dom"/>
</dbReference>
<dbReference type="GO" id="GO:0010181">
    <property type="term" value="F:FMN binding"/>
    <property type="evidence" value="ECO:0007669"/>
    <property type="project" value="InterPro"/>
</dbReference>
<evidence type="ECO:0000256" key="3">
    <source>
        <dbReference type="ARBA" id="ARBA00022643"/>
    </source>
</evidence>
<dbReference type="PANTHER" id="PTHR33798">
    <property type="entry name" value="FLAVOPROTEIN OXYGENASE"/>
    <property type="match status" value="1"/>
</dbReference>
<gene>
    <name evidence="6" type="ORF">VNI00_003976</name>
</gene>
<evidence type="ECO:0000259" key="5">
    <source>
        <dbReference type="SMART" id="SM00903"/>
    </source>
</evidence>
<keyword evidence="3" id="KW-0288">FMN</keyword>
<dbReference type="PANTHER" id="PTHR33798:SF5">
    <property type="entry name" value="FLAVIN REDUCTASE LIKE DOMAIN-CONTAINING PROTEIN"/>
    <property type="match status" value="1"/>
</dbReference>
<evidence type="ECO:0000313" key="7">
    <source>
        <dbReference type="Proteomes" id="UP001383192"/>
    </source>
</evidence>
<protein>
    <recommendedName>
        <fullName evidence="5">Flavin reductase like domain-containing protein</fullName>
    </recommendedName>
</protein>
<name>A0AAW0DQF9_9AGAR</name>
<keyword evidence="7" id="KW-1185">Reference proteome</keyword>
<dbReference type="AlphaFoldDB" id="A0AAW0DQF9"/>
<organism evidence="6 7">
    <name type="scientific">Paramarasmius palmivorus</name>
    <dbReference type="NCBI Taxonomy" id="297713"/>
    <lineage>
        <taxon>Eukaryota</taxon>
        <taxon>Fungi</taxon>
        <taxon>Dikarya</taxon>
        <taxon>Basidiomycota</taxon>
        <taxon>Agaricomycotina</taxon>
        <taxon>Agaricomycetes</taxon>
        <taxon>Agaricomycetidae</taxon>
        <taxon>Agaricales</taxon>
        <taxon>Marasmiineae</taxon>
        <taxon>Marasmiaceae</taxon>
        <taxon>Paramarasmius</taxon>
    </lineage>
</organism>
<dbReference type="Proteomes" id="UP001383192">
    <property type="component" value="Unassembled WGS sequence"/>
</dbReference>